<feature type="transmembrane region" description="Helical" evidence="2">
    <location>
        <begin position="138"/>
        <end position="162"/>
    </location>
</feature>
<feature type="transmembrane region" description="Helical" evidence="2">
    <location>
        <begin position="107"/>
        <end position="126"/>
    </location>
</feature>
<evidence type="ECO:0000256" key="2">
    <source>
        <dbReference type="SAM" id="Phobius"/>
    </source>
</evidence>
<evidence type="ECO:0000256" key="1">
    <source>
        <dbReference type="ARBA" id="ARBA00022679"/>
    </source>
</evidence>
<keyword evidence="2" id="KW-0812">Transmembrane</keyword>
<keyword evidence="4" id="KW-1185">Reference proteome</keyword>
<dbReference type="InterPro" id="IPR018723">
    <property type="entry name" value="DUF2254_membrane"/>
</dbReference>
<proteinExistence type="predicted"/>
<keyword evidence="1" id="KW-0808">Transferase</keyword>
<dbReference type="EMBL" id="BAABKP010000002">
    <property type="protein sequence ID" value="GAA4795189.1"/>
    <property type="molecule type" value="Genomic_DNA"/>
</dbReference>
<dbReference type="Pfam" id="PF10011">
    <property type="entry name" value="DUF2254"/>
    <property type="match status" value="1"/>
</dbReference>
<keyword evidence="2" id="KW-0472">Membrane</keyword>
<protein>
    <submittedName>
        <fullName evidence="3">DUF2254 domain-containing protein</fullName>
    </submittedName>
</protein>
<gene>
    <name evidence="3" type="ORF">GCM10023352_12910</name>
</gene>
<reference evidence="4" key="1">
    <citation type="journal article" date="2019" name="Int. J. Syst. Evol. Microbiol.">
        <title>The Global Catalogue of Microorganisms (GCM) 10K type strain sequencing project: providing services to taxonomists for standard genome sequencing and annotation.</title>
        <authorList>
            <consortium name="The Broad Institute Genomics Platform"/>
            <consortium name="The Broad Institute Genome Sequencing Center for Infectious Disease"/>
            <person name="Wu L."/>
            <person name="Ma J."/>
        </authorList>
    </citation>
    <scope>NUCLEOTIDE SEQUENCE [LARGE SCALE GENOMIC DNA]</scope>
    <source>
        <strain evidence="4">JCM 18541</strain>
    </source>
</reference>
<dbReference type="Proteomes" id="UP001500187">
    <property type="component" value="Unassembled WGS sequence"/>
</dbReference>
<dbReference type="SUPFAM" id="SSF54680">
    <property type="entry name" value="Pyrimidine nucleoside phosphorylase C-terminal domain"/>
    <property type="match status" value="1"/>
</dbReference>
<feature type="transmembrane region" description="Helical" evidence="2">
    <location>
        <begin position="61"/>
        <end position="86"/>
    </location>
</feature>
<name>A0ABP9BGZ4_9MICC</name>
<feature type="transmembrane region" description="Helical" evidence="2">
    <location>
        <begin position="12"/>
        <end position="35"/>
    </location>
</feature>
<keyword evidence="2" id="KW-1133">Transmembrane helix</keyword>
<accession>A0ABP9BGZ4</accession>
<organism evidence="3 4">
    <name type="scientific">Rothia endophytica</name>
    <dbReference type="NCBI Taxonomy" id="1324766"/>
    <lineage>
        <taxon>Bacteria</taxon>
        <taxon>Bacillati</taxon>
        <taxon>Actinomycetota</taxon>
        <taxon>Actinomycetes</taxon>
        <taxon>Micrococcales</taxon>
        <taxon>Micrococcaceae</taxon>
        <taxon>Rothia</taxon>
    </lineage>
</organism>
<comment type="caution">
    <text evidence="3">The sequence shown here is derived from an EMBL/GenBank/DDBJ whole genome shotgun (WGS) entry which is preliminary data.</text>
</comment>
<sequence>MHLLDRLRTLRDSFVMIPALFITTAIVLSFALVALDRSVAYGPEATSVFFFTVGPEGARGILSAIASTVLSVATMAFSITISVMSTASSSFGPRLVRNFMSDRGNQIVLGTFTSTFLYCLMVMRTIQSDDTDVSQGSFVPHLAVNFSMVLALACVAVLIYFINHIASGIQVSTIATTVQQKYLKLIEKRFHAEEAASEAFESYSDNHLPDAFTYQVHAETNGYVVDIERLTLGKKLAKSIAGVHIFVCPGDHLVKGQLIATIQAPRELDDQQVEQISSTVRQLCSVGESRTEYDDIRFLQDQIVELGVRALSPGTNDPFTLTNSTHELTVGLIRAAQAEHAKNSVFVGGELKVRFEPVEASELVDSAFDNFRSYALNHEQCVIDLLNMAGKVIALGDNEPAVARARWHAAVLLEYFRATKPHDYSLALVTDAYERYVVEHRF</sequence>
<dbReference type="InterPro" id="IPR036566">
    <property type="entry name" value="PYNP-like_C_sf"/>
</dbReference>
<dbReference type="RefSeq" id="WP_345445818.1">
    <property type="nucleotide sequence ID" value="NZ_BAABKP010000002.1"/>
</dbReference>
<evidence type="ECO:0000313" key="3">
    <source>
        <dbReference type="EMBL" id="GAA4795189.1"/>
    </source>
</evidence>
<evidence type="ECO:0000313" key="4">
    <source>
        <dbReference type="Proteomes" id="UP001500187"/>
    </source>
</evidence>